<feature type="domain" description="LysM" evidence="2">
    <location>
        <begin position="31"/>
        <end position="79"/>
    </location>
</feature>
<feature type="chain" id="PRO_5045883840" evidence="1">
    <location>
        <begin position="22"/>
        <end position="198"/>
    </location>
</feature>
<evidence type="ECO:0000256" key="1">
    <source>
        <dbReference type="SAM" id="SignalP"/>
    </source>
</evidence>
<dbReference type="InterPro" id="IPR042047">
    <property type="entry name" value="SleB_dom1"/>
</dbReference>
<dbReference type="Pfam" id="PF07486">
    <property type="entry name" value="Hydrolase_2"/>
    <property type="match status" value="1"/>
</dbReference>
<dbReference type="Proteomes" id="UP001341444">
    <property type="component" value="Unassembled WGS sequence"/>
</dbReference>
<gene>
    <name evidence="3" type="ORF">P4T90_20525</name>
</gene>
<accession>A0ABU6MMB3</accession>
<dbReference type="InterPro" id="IPR018392">
    <property type="entry name" value="LysM"/>
</dbReference>
<dbReference type="PROSITE" id="PS51782">
    <property type="entry name" value="LYSM"/>
    <property type="match status" value="1"/>
</dbReference>
<dbReference type="EMBL" id="JARMAB010000032">
    <property type="protein sequence ID" value="MED1205439.1"/>
    <property type="molecule type" value="Genomic_DNA"/>
</dbReference>
<comment type="caution">
    <text evidence="3">The sequence shown here is derived from an EMBL/GenBank/DDBJ whole genome shotgun (WGS) entry which is preliminary data.</text>
</comment>
<dbReference type="InterPro" id="IPR011105">
    <property type="entry name" value="Cell_wall_hydrolase_SleB"/>
</dbReference>
<name>A0ABU6MMB3_9BACI</name>
<dbReference type="Gene3D" id="6.20.240.60">
    <property type="match status" value="1"/>
</dbReference>
<sequence>MKKLKKLIIAGGLLISMSALTLNTKSEAAAFTHKVSNGQNYWSIAKNFGVPLKSLEAVNHWSHVYPGKNIVIPNSPISSADKSLMARLVHAEAGGEPYAGKVAVAAVVLNRMSSSQFPHSVPGVIFQNTDGHYAFQPVQNGRINQPADSDSKKAVNEALALMGKGNGSLYFFNPKTSTSSWIFSRTVLKRIGNHVFAK</sequence>
<evidence type="ECO:0000313" key="3">
    <source>
        <dbReference type="EMBL" id="MED1205439.1"/>
    </source>
</evidence>
<evidence type="ECO:0000313" key="4">
    <source>
        <dbReference type="Proteomes" id="UP001341444"/>
    </source>
</evidence>
<evidence type="ECO:0000259" key="2">
    <source>
        <dbReference type="PROSITE" id="PS51782"/>
    </source>
</evidence>
<organism evidence="3 4">
    <name type="scientific">Heyndrickxia acidicola</name>
    <dbReference type="NCBI Taxonomy" id="209389"/>
    <lineage>
        <taxon>Bacteria</taxon>
        <taxon>Bacillati</taxon>
        <taxon>Bacillota</taxon>
        <taxon>Bacilli</taxon>
        <taxon>Bacillales</taxon>
        <taxon>Bacillaceae</taxon>
        <taxon>Heyndrickxia</taxon>
    </lineage>
</organism>
<protein>
    <submittedName>
        <fullName evidence="3">Cell wall hydrolase</fullName>
    </submittedName>
</protein>
<dbReference type="Pfam" id="PF01476">
    <property type="entry name" value="LysM"/>
    <property type="match status" value="1"/>
</dbReference>
<dbReference type="InterPro" id="IPR036779">
    <property type="entry name" value="LysM_dom_sf"/>
</dbReference>
<dbReference type="RefSeq" id="WP_066263119.1">
    <property type="nucleotide sequence ID" value="NZ_JARMAB010000032.1"/>
</dbReference>
<dbReference type="SMART" id="SM00257">
    <property type="entry name" value="LysM"/>
    <property type="match status" value="1"/>
</dbReference>
<dbReference type="CDD" id="cd00118">
    <property type="entry name" value="LysM"/>
    <property type="match status" value="1"/>
</dbReference>
<keyword evidence="3" id="KW-0378">Hydrolase</keyword>
<dbReference type="Gene3D" id="3.10.350.10">
    <property type="entry name" value="LysM domain"/>
    <property type="match status" value="1"/>
</dbReference>
<proteinExistence type="predicted"/>
<feature type="signal peptide" evidence="1">
    <location>
        <begin position="1"/>
        <end position="21"/>
    </location>
</feature>
<reference evidence="3 4" key="1">
    <citation type="submission" date="2023-03" db="EMBL/GenBank/DDBJ databases">
        <title>Bacillus Genome Sequencing.</title>
        <authorList>
            <person name="Dunlap C."/>
        </authorList>
    </citation>
    <scope>NUCLEOTIDE SEQUENCE [LARGE SCALE GENOMIC DNA]</scope>
    <source>
        <strain evidence="3 4">B-23453</strain>
    </source>
</reference>
<keyword evidence="4" id="KW-1185">Reference proteome</keyword>
<dbReference type="GO" id="GO:0016787">
    <property type="term" value="F:hydrolase activity"/>
    <property type="evidence" value="ECO:0007669"/>
    <property type="project" value="UniProtKB-KW"/>
</dbReference>
<dbReference type="SUPFAM" id="SSF54106">
    <property type="entry name" value="LysM domain"/>
    <property type="match status" value="1"/>
</dbReference>
<keyword evidence="1" id="KW-0732">Signal</keyword>
<dbReference type="Gene3D" id="1.10.10.2520">
    <property type="entry name" value="Cell wall hydrolase SleB, domain 1"/>
    <property type="match status" value="1"/>
</dbReference>